<accession>A0A0N1P0F0</accession>
<dbReference type="InterPro" id="IPR036291">
    <property type="entry name" value="NAD(P)-bd_dom_sf"/>
</dbReference>
<dbReference type="SUPFAM" id="SSF51735">
    <property type="entry name" value="NAD(P)-binding Rossmann-fold domains"/>
    <property type="match status" value="1"/>
</dbReference>
<sequence>MAAVPFPRSNIADLTDKIALITGASSGIGRQIALAYAAAGAYVVVADITSNPPEAPLLEAASKDRQTDQRTPTVELLNTNWPGNDGKDRCKYVKCDVTSPDNVAAAVTFTTESYGRLDILVNNAGVMLESFTTVPTLLHQTDVDLFDKTMAINVRGAWLGIKYATAQMLAQTPHSSGDRGWIINMSSVYGLVGGKYTTSYSASKGAVTSLTRASALEYAEHKIHVNSLHPGYCDTPLLEAVRRKYGGEQMEKAWAGMHPWGRITWPEDVAKMAVVLASEVAGFVTGQQFVVDGGFAIKG</sequence>
<protein>
    <submittedName>
        <fullName evidence="4">Putative oxido YxbG</fullName>
    </submittedName>
</protein>
<evidence type="ECO:0000313" key="5">
    <source>
        <dbReference type="Proteomes" id="UP000038010"/>
    </source>
</evidence>
<dbReference type="Pfam" id="PF13561">
    <property type="entry name" value="adh_short_C2"/>
    <property type="match status" value="1"/>
</dbReference>
<evidence type="ECO:0000256" key="1">
    <source>
        <dbReference type="ARBA" id="ARBA00006484"/>
    </source>
</evidence>
<dbReference type="CDD" id="cd05233">
    <property type="entry name" value="SDR_c"/>
    <property type="match status" value="1"/>
</dbReference>
<dbReference type="STRING" id="1664694.A0A0N1P0F0"/>
<evidence type="ECO:0000256" key="2">
    <source>
        <dbReference type="ARBA" id="ARBA00022857"/>
    </source>
</evidence>
<keyword evidence="5" id="KW-1185">Reference proteome</keyword>
<dbReference type="PRINTS" id="PR00080">
    <property type="entry name" value="SDRFAMILY"/>
</dbReference>
<dbReference type="Proteomes" id="UP000038010">
    <property type="component" value="Unassembled WGS sequence"/>
</dbReference>
<dbReference type="PANTHER" id="PTHR42760:SF124">
    <property type="entry name" value="SHORT-CHAIN DEHYDROGENASE_REDUCTASE"/>
    <property type="match status" value="1"/>
</dbReference>
<dbReference type="RefSeq" id="XP_018003146.1">
    <property type="nucleotide sequence ID" value="XM_018147047.1"/>
</dbReference>
<dbReference type="AlphaFoldDB" id="A0A0N1P0F0"/>
<dbReference type="PANTHER" id="PTHR42760">
    <property type="entry name" value="SHORT-CHAIN DEHYDROGENASES/REDUCTASES FAMILY MEMBER"/>
    <property type="match status" value="1"/>
</dbReference>
<dbReference type="OrthoDB" id="47007at2759"/>
<proteinExistence type="inferred from homology"/>
<dbReference type="Gene3D" id="3.40.50.720">
    <property type="entry name" value="NAD(P)-binding Rossmann-like Domain"/>
    <property type="match status" value="1"/>
</dbReference>
<dbReference type="GeneID" id="28738927"/>
<dbReference type="VEuPathDB" id="FungiDB:AB675_6736"/>
<evidence type="ECO:0000256" key="3">
    <source>
        <dbReference type="RuleBase" id="RU000363"/>
    </source>
</evidence>
<keyword evidence="2" id="KW-0521">NADP</keyword>
<organism evidence="4 5">
    <name type="scientific">Cyphellophora attinorum</name>
    <dbReference type="NCBI Taxonomy" id="1664694"/>
    <lineage>
        <taxon>Eukaryota</taxon>
        <taxon>Fungi</taxon>
        <taxon>Dikarya</taxon>
        <taxon>Ascomycota</taxon>
        <taxon>Pezizomycotina</taxon>
        <taxon>Eurotiomycetes</taxon>
        <taxon>Chaetothyriomycetidae</taxon>
        <taxon>Chaetothyriales</taxon>
        <taxon>Cyphellophoraceae</taxon>
        <taxon>Cyphellophora</taxon>
    </lineage>
</organism>
<dbReference type="InterPro" id="IPR002347">
    <property type="entry name" value="SDR_fam"/>
</dbReference>
<comment type="caution">
    <text evidence="4">The sequence shown here is derived from an EMBL/GenBank/DDBJ whole genome shotgun (WGS) entry which is preliminary data.</text>
</comment>
<reference evidence="4 5" key="1">
    <citation type="submission" date="2015-06" db="EMBL/GenBank/DDBJ databases">
        <title>Draft genome of the ant-associated black yeast Phialophora attae CBS 131958.</title>
        <authorList>
            <person name="Moreno L.F."/>
            <person name="Stielow B.J."/>
            <person name="de Hoog S."/>
            <person name="Vicente V.A."/>
            <person name="Weiss V.A."/>
            <person name="de Vries M."/>
            <person name="Cruz L.M."/>
            <person name="Souza E.M."/>
        </authorList>
    </citation>
    <scope>NUCLEOTIDE SEQUENCE [LARGE SCALE GENOMIC DNA]</scope>
    <source>
        <strain evidence="4 5">CBS 131958</strain>
    </source>
</reference>
<comment type="similarity">
    <text evidence="1 3">Belongs to the short-chain dehydrogenases/reductases (SDR) family.</text>
</comment>
<dbReference type="EMBL" id="LFJN01000005">
    <property type="protein sequence ID" value="KPI43183.1"/>
    <property type="molecule type" value="Genomic_DNA"/>
</dbReference>
<evidence type="ECO:0000313" key="4">
    <source>
        <dbReference type="EMBL" id="KPI43183.1"/>
    </source>
</evidence>
<dbReference type="Pfam" id="PF00106">
    <property type="entry name" value="adh_short"/>
    <property type="match status" value="1"/>
</dbReference>
<dbReference type="GO" id="GO:0016616">
    <property type="term" value="F:oxidoreductase activity, acting on the CH-OH group of donors, NAD or NADP as acceptor"/>
    <property type="evidence" value="ECO:0007669"/>
    <property type="project" value="TreeGrafter"/>
</dbReference>
<dbReference type="FunFam" id="3.40.50.720:FF:000084">
    <property type="entry name" value="Short-chain dehydrogenase reductase"/>
    <property type="match status" value="1"/>
</dbReference>
<dbReference type="PRINTS" id="PR00081">
    <property type="entry name" value="GDHRDH"/>
</dbReference>
<gene>
    <name evidence="4" type="ORF">AB675_6736</name>
</gene>
<name>A0A0N1P0F0_9EURO</name>